<evidence type="ECO:0000256" key="5">
    <source>
        <dbReference type="RuleBase" id="RU000363"/>
    </source>
</evidence>
<protein>
    <submittedName>
        <fullName evidence="6">Short-chain dehydrogenase</fullName>
    </submittedName>
</protein>
<dbReference type="PANTHER" id="PTHR44085">
    <property type="entry name" value="SEPIAPTERIN REDUCTASE"/>
    <property type="match status" value="1"/>
</dbReference>
<accession>A0A1W6LBZ1</accession>
<dbReference type="AlphaFoldDB" id="A0A1W6LBZ1"/>
<dbReference type="InterPro" id="IPR051721">
    <property type="entry name" value="Biopterin_syn/organic_redct"/>
</dbReference>
<dbReference type="GO" id="GO:0005737">
    <property type="term" value="C:cytoplasm"/>
    <property type="evidence" value="ECO:0007669"/>
    <property type="project" value="UniProtKB-SubCell"/>
</dbReference>
<dbReference type="SUPFAM" id="SSF51735">
    <property type="entry name" value="NAD(P)-binding Rossmann-fold domains"/>
    <property type="match status" value="1"/>
</dbReference>
<dbReference type="PRINTS" id="PR00080">
    <property type="entry name" value="SDRFAMILY"/>
</dbReference>
<dbReference type="RefSeq" id="WP_085752095.1">
    <property type="nucleotide sequence ID" value="NZ_BSPR01000009.1"/>
</dbReference>
<keyword evidence="3" id="KW-0521">NADP</keyword>
<evidence type="ECO:0000313" key="7">
    <source>
        <dbReference type="Proteomes" id="UP000193427"/>
    </source>
</evidence>
<evidence type="ECO:0000256" key="2">
    <source>
        <dbReference type="ARBA" id="ARBA00022490"/>
    </source>
</evidence>
<organism evidence="6 7">
    <name type="scientific">Piscinibacter gummiphilus</name>
    <dbReference type="NCBI Taxonomy" id="946333"/>
    <lineage>
        <taxon>Bacteria</taxon>
        <taxon>Pseudomonadati</taxon>
        <taxon>Pseudomonadota</taxon>
        <taxon>Betaproteobacteria</taxon>
        <taxon>Burkholderiales</taxon>
        <taxon>Sphaerotilaceae</taxon>
        <taxon>Piscinibacter</taxon>
    </lineage>
</organism>
<keyword evidence="4" id="KW-0560">Oxidoreductase</keyword>
<sequence length="247" mass="25609">MAGHLYVVTGSSRGLGAALAQQLAAPGHTVLGIARRTNDALAARGGSLEQWAGDLADPAPVAARLEAWLATFDGAAFDSASLINNAGVLSRIGPIDETDSADLANAIRVGLEAPLLLTAAFLRATRQWTGQRRVLNISSGLGRRPMAGSASYCAAKAGLDLFTRSTALDEAGRPNGAKLVSLAPGVIDTEMQVQLRGSDPSGFPDRERFVGLKTGGQLVTAEDTAARVLAILHRSDFGAEPLADVRD</sequence>
<dbReference type="EMBL" id="CP015118">
    <property type="protein sequence ID" value="ARN21801.1"/>
    <property type="molecule type" value="Genomic_DNA"/>
</dbReference>
<reference evidence="6 7" key="1">
    <citation type="submission" date="2016-04" db="EMBL/GenBank/DDBJ databases">
        <title>Complete genome sequence of natural rubber-degrading, novel Gram-negative bacterium, Rhizobacter gummiphilus strain NS21.</title>
        <authorList>
            <person name="Tabata M."/>
            <person name="Kasai D."/>
            <person name="Fukuda M."/>
        </authorList>
    </citation>
    <scope>NUCLEOTIDE SEQUENCE [LARGE SCALE GENOMIC DNA]</scope>
    <source>
        <strain evidence="6 7">NS21</strain>
    </source>
</reference>
<keyword evidence="2" id="KW-0963">Cytoplasm</keyword>
<evidence type="ECO:0000313" key="6">
    <source>
        <dbReference type="EMBL" id="ARN21801.1"/>
    </source>
</evidence>
<dbReference type="OrthoDB" id="9794387at2"/>
<gene>
    <name evidence="6" type="ORF">A4W93_18930</name>
</gene>
<dbReference type="PRINTS" id="PR00081">
    <property type="entry name" value="GDHRDH"/>
</dbReference>
<dbReference type="KEGG" id="rgu:A4W93_18930"/>
<dbReference type="InterPro" id="IPR002347">
    <property type="entry name" value="SDR_fam"/>
</dbReference>
<dbReference type="GO" id="GO:0004757">
    <property type="term" value="F:sepiapterin reductase (NADP+) activity"/>
    <property type="evidence" value="ECO:0007669"/>
    <property type="project" value="TreeGrafter"/>
</dbReference>
<dbReference type="STRING" id="946333.A4W93_18930"/>
<dbReference type="Gene3D" id="3.40.50.720">
    <property type="entry name" value="NAD(P)-binding Rossmann-like Domain"/>
    <property type="match status" value="1"/>
</dbReference>
<comment type="subcellular location">
    <subcellularLocation>
        <location evidence="1">Cytoplasm</location>
    </subcellularLocation>
</comment>
<evidence type="ECO:0000256" key="3">
    <source>
        <dbReference type="ARBA" id="ARBA00022857"/>
    </source>
</evidence>
<dbReference type="PROSITE" id="PS00061">
    <property type="entry name" value="ADH_SHORT"/>
    <property type="match status" value="1"/>
</dbReference>
<dbReference type="GO" id="GO:0006729">
    <property type="term" value="P:tetrahydrobiopterin biosynthetic process"/>
    <property type="evidence" value="ECO:0007669"/>
    <property type="project" value="TreeGrafter"/>
</dbReference>
<evidence type="ECO:0000256" key="4">
    <source>
        <dbReference type="ARBA" id="ARBA00023002"/>
    </source>
</evidence>
<dbReference type="InterPro" id="IPR020904">
    <property type="entry name" value="Sc_DH/Rdtase_CS"/>
</dbReference>
<dbReference type="PANTHER" id="PTHR44085:SF2">
    <property type="entry name" value="SEPIAPTERIN REDUCTASE"/>
    <property type="match status" value="1"/>
</dbReference>
<comment type="similarity">
    <text evidence="5">Belongs to the short-chain dehydrogenases/reductases (SDR) family.</text>
</comment>
<dbReference type="Proteomes" id="UP000193427">
    <property type="component" value="Chromosome"/>
</dbReference>
<name>A0A1W6LBZ1_9BURK</name>
<keyword evidence="7" id="KW-1185">Reference proteome</keyword>
<proteinExistence type="inferred from homology"/>
<dbReference type="Pfam" id="PF00106">
    <property type="entry name" value="adh_short"/>
    <property type="match status" value="1"/>
</dbReference>
<evidence type="ECO:0000256" key="1">
    <source>
        <dbReference type="ARBA" id="ARBA00004496"/>
    </source>
</evidence>
<dbReference type="InterPro" id="IPR036291">
    <property type="entry name" value="NAD(P)-bd_dom_sf"/>
</dbReference>